<dbReference type="KEGG" id="nhu:H0264_21405"/>
<evidence type="ECO:0000313" key="2">
    <source>
        <dbReference type="Proteomes" id="UP000515512"/>
    </source>
</evidence>
<accession>A0A7D6VB48</accession>
<proteinExistence type="predicted"/>
<dbReference type="EMBL" id="CP059399">
    <property type="protein sequence ID" value="QLY27975.1"/>
    <property type="molecule type" value="Genomic_DNA"/>
</dbReference>
<evidence type="ECO:0000313" key="1">
    <source>
        <dbReference type="EMBL" id="QLY27975.1"/>
    </source>
</evidence>
<sequence>MAERPYGTPQEGLPEYWETGDGSADKAKIKAWFKLSAPWNGIDEDGYPTEDVPGFVVRYADKSAVLVHEGDKAVVPSITPVKAAVWPTDSKALYALYSELLDKIGYDLRDANAAYATLNEGLPGHWEGHDDIKAWFKLSQPYEIEDEWGQPGEKFAGFVAKYFESGAEGWIVELYDESSDTNLGFFAKAPNPWPSEAEELTPVYRRLLAKVGYEYRTEDKPEPPEPEPGVWGKKLAALMGDPDIALVADECASVVMTLARAYTRNGFKGTVPDDIPEDVVAVILAASARMAVNPSQTEQYQSAGSMSSRIGAGFQGWSLVEQAVLHRYRKRAL</sequence>
<gene>
    <name evidence="1" type="ORF">H0264_21405</name>
</gene>
<dbReference type="RefSeq" id="WP_181579183.1">
    <property type="nucleotide sequence ID" value="NZ_CP059399.1"/>
</dbReference>
<reference evidence="1 2" key="1">
    <citation type="submission" date="2020-07" db="EMBL/GenBank/DDBJ databases">
        <authorList>
            <person name="Zhuang K."/>
            <person name="Ran Y."/>
        </authorList>
    </citation>
    <scope>NUCLEOTIDE SEQUENCE [LARGE SCALE GENOMIC DNA]</scope>
    <source>
        <strain evidence="1 2">WCH-YHL-001</strain>
    </source>
</reference>
<dbReference type="AlphaFoldDB" id="A0A7D6VB48"/>
<name>A0A7D6VB48_9NOCA</name>
<organism evidence="1 2">
    <name type="scientific">Nocardia huaxiensis</name>
    <dbReference type="NCBI Taxonomy" id="2755382"/>
    <lineage>
        <taxon>Bacteria</taxon>
        <taxon>Bacillati</taxon>
        <taxon>Actinomycetota</taxon>
        <taxon>Actinomycetes</taxon>
        <taxon>Mycobacteriales</taxon>
        <taxon>Nocardiaceae</taxon>
        <taxon>Nocardia</taxon>
    </lineage>
</organism>
<keyword evidence="2" id="KW-1185">Reference proteome</keyword>
<dbReference type="Proteomes" id="UP000515512">
    <property type="component" value="Chromosome"/>
</dbReference>
<protein>
    <submittedName>
        <fullName evidence="1">Uncharacterized protein</fullName>
    </submittedName>
</protein>